<dbReference type="GeneID" id="93876940"/>
<name>A0A2P5YYZ0_9XANT</name>
<proteinExistence type="predicted"/>
<organism evidence="2 3">
    <name type="scientific">Xanthomonas sacchari</name>
    <dbReference type="NCBI Taxonomy" id="56458"/>
    <lineage>
        <taxon>Bacteria</taxon>
        <taxon>Pseudomonadati</taxon>
        <taxon>Pseudomonadota</taxon>
        <taxon>Gammaproteobacteria</taxon>
        <taxon>Lysobacterales</taxon>
        <taxon>Lysobacteraceae</taxon>
        <taxon>Xanthomonas</taxon>
    </lineage>
</organism>
<evidence type="ECO:0000256" key="1">
    <source>
        <dbReference type="SAM" id="SignalP"/>
    </source>
</evidence>
<sequence length="265" mass="29231">MLRIVFALVALLASFAGVAGEATQAPASARPVAVLLITDPWAMVIGADTPWFALYDDGRVIFVEKTNAGAYTHMTARLSPAQLDDVEATLRGFIAEPVPKKIDLRPNWTDQPTSHLFLDVDGRKLVTEVHGLGHATAGVALRLAGEKQPDVLPANIAGLHRYLADFHVASATKWIPDRLEVMFWDYSYAPDASIVWPASWPDLEDPTTLKRGDDYSIFLPGTQESALIAFLARRKKKGAIALGGRKWAVDYRPVFPQWRDAFREP</sequence>
<feature type="signal peptide" evidence="1">
    <location>
        <begin position="1"/>
        <end position="19"/>
    </location>
</feature>
<evidence type="ECO:0000313" key="2">
    <source>
        <dbReference type="EMBL" id="PPU80029.1"/>
    </source>
</evidence>
<dbReference type="OrthoDB" id="980389at2"/>
<dbReference type="AlphaFoldDB" id="A0A2P5YYZ0"/>
<evidence type="ECO:0000313" key="3">
    <source>
        <dbReference type="Proteomes" id="UP000247346"/>
    </source>
</evidence>
<protein>
    <submittedName>
        <fullName evidence="2">Uncharacterized protein</fullName>
    </submittedName>
</protein>
<reference evidence="2 3" key="1">
    <citation type="submission" date="2016-08" db="EMBL/GenBank/DDBJ databases">
        <authorList>
            <person name="Seilhamer J.J."/>
        </authorList>
    </citation>
    <scope>NUCLEOTIDE SEQUENCE [LARGE SCALE GENOMIC DNA]</scope>
    <source>
        <strain evidence="2 3">CFBP4641</strain>
    </source>
</reference>
<dbReference type="RefSeq" id="WP_010341475.1">
    <property type="nucleotide sequence ID" value="NZ_CP132343.1"/>
</dbReference>
<dbReference type="EMBL" id="MDEK01000023">
    <property type="protein sequence ID" value="PPU80029.1"/>
    <property type="molecule type" value="Genomic_DNA"/>
</dbReference>
<accession>A0A2P5YYZ0</accession>
<gene>
    <name evidence="2" type="ORF">XsacCFBP4641_19545</name>
</gene>
<comment type="caution">
    <text evidence="2">The sequence shown here is derived from an EMBL/GenBank/DDBJ whole genome shotgun (WGS) entry which is preliminary data.</text>
</comment>
<keyword evidence="1" id="KW-0732">Signal</keyword>
<feature type="chain" id="PRO_5015195428" evidence="1">
    <location>
        <begin position="20"/>
        <end position="265"/>
    </location>
</feature>
<dbReference type="Proteomes" id="UP000247346">
    <property type="component" value="Unassembled WGS sequence"/>
</dbReference>